<protein>
    <submittedName>
        <fullName evidence="2">Uncharacterized protein</fullName>
    </submittedName>
</protein>
<gene>
    <name evidence="2" type="ORF">ACFQY8_03315</name>
</gene>
<accession>A0ABW2Y9M2</accession>
<sequence>MLGGINAAQAQEENDGLVSIDIGSKGSIQSVKTASHRLDPAKLGAQIPVRVVTTYSYKGHSASDSRVIAGKSGRVRIDISVYNVTGRSERVHADVNGKSVSRTRWISTPMAVAASAELSRLKLSSVVTPKSASDSSSIQQATNGVVGADTSGKTTIQWAGLTGVDTDVVHFFFVADAKNFVVPSINVFVQPGFSINMNSKQQQEETKLVLSTLKTLDAAGKVFTESGEALSKARTALETAGGQIGQKTIADLNESNARVEASASQVSSALQSVEDESSAMFSSTGSLVSGQLAATTRAVQSLMGNPTAHNEEVNIDSQSCSVVSQENSVADNQSQPASILGVIRALSGRLTAMGRTTTDCQKKISEQLDAILGPQNPDTTNCALASDSLSCQVWTSRQELTHEAENSYTRSSGIVDQLENSNSAQVRQTVTDLGAKISVLDTALSQLNNARSNNAHMVLNATRDVEESINNLEETLNTSIDDVKYASQTQTNKTNQMKRAICVGSGLTTTTDTAFKNQYSLDKSTAQALLNMLADSTCPTTDLGEGANFKGSDETSDRDSIEAQTSKINSATGEIENIASAGVLQSMRTNLNIIETSLVSDSTSNVSTAQVHHAQDDLHSAFTSIKIDAETLTQNTDSAAQRMSEIVDENYDNMQRSLDKGQQSSNTFISRARDGVNDSNSQIFSTFTNLINSEATGIEKSGSDFVSLTNRSIEDSNKKLSDETNQILTENARVIDENADNAIVDTQAASALLSEDISRVLSDIGSRGINGGGLLGAIATSEAHLGMAETKFASSNLQMGQAKSIQRDAQSDSILDEVSLRASLARLESPMKFTLNSSKTTGGWFSFHLVSRKGN</sequence>
<proteinExistence type="predicted"/>
<evidence type="ECO:0000313" key="2">
    <source>
        <dbReference type="EMBL" id="MFD0704777.1"/>
    </source>
</evidence>
<reference evidence="3" key="1">
    <citation type="journal article" date="2019" name="Int. J. Syst. Evol. Microbiol.">
        <title>The Global Catalogue of Microorganisms (GCM) 10K type strain sequencing project: providing services to taxonomists for standard genome sequencing and annotation.</title>
        <authorList>
            <consortium name="The Broad Institute Genomics Platform"/>
            <consortium name="The Broad Institute Genome Sequencing Center for Infectious Disease"/>
            <person name="Wu L."/>
            <person name="Ma J."/>
        </authorList>
    </citation>
    <scope>NUCLEOTIDE SEQUENCE [LARGE SCALE GENOMIC DNA]</scope>
    <source>
        <strain evidence="3">CCM 8604</strain>
    </source>
</reference>
<evidence type="ECO:0000256" key="1">
    <source>
        <dbReference type="SAM" id="MobiDB-lite"/>
    </source>
</evidence>
<feature type="region of interest" description="Disordered" evidence="1">
    <location>
        <begin position="542"/>
        <end position="561"/>
    </location>
</feature>
<dbReference type="RefSeq" id="WP_377938491.1">
    <property type="nucleotide sequence ID" value="NZ_JBHTHQ010000016.1"/>
</dbReference>
<feature type="compositionally biased region" description="Basic and acidic residues" evidence="1">
    <location>
        <begin position="551"/>
        <end position="561"/>
    </location>
</feature>
<dbReference type="EMBL" id="JBHTHQ010000016">
    <property type="protein sequence ID" value="MFD0704777.1"/>
    <property type="molecule type" value="Genomic_DNA"/>
</dbReference>
<keyword evidence="3" id="KW-1185">Reference proteome</keyword>
<organism evidence="2 3">
    <name type="scientific">Alloscardovia venturai</name>
    <dbReference type="NCBI Taxonomy" id="1769421"/>
    <lineage>
        <taxon>Bacteria</taxon>
        <taxon>Bacillati</taxon>
        <taxon>Actinomycetota</taxon>
        <taxon>Actinomycetes</taxon>
        <taxon>Bifidobacteriales</taxon>
        <taxon>Bifidobacteriaceae</taxon>
        <taxon>Alloscardovia</taxon>
    </lineage>
</organism>
<comment type="caution">
    <text evidence="2">The sequence shown here is derived from an EMBL/GenBank/DDBJ whole genome shotgun (WGS) entry which is preliminary data.</text>
</comment>
<evidence type="ECO:0000313" key="3">
    <source>
        <dbReference type="Proteomes" id="UP001597036"/>
    </source>
</evidence>
<name>A0ABW2Y9M2_9BIFI</name>
<dbReference type="Proteomes" id="UP001597036">
    <property type="component" value="Unassembled WGS sequence"/>
</dbReference>